<name>A0A317CG69_9GAMM</name>
<dbReference type="OrthoDB" id="9798407at2"/>
<dbReference type="PANTHER" id="PTHR12110">
    <property type="entry name" value="HYDROXYPYRUVATE ISOMERASE"/>
    <property type="match status" value="1"/>
</dbReference>
<gene>
    <name evidence="1" type="ORF">DKT75_12825</name>
</gene>
<accession>A0A317CG69</accession>
<dbReference type="AlphaFoldDB" id="A0A317CG69"/>
<organism evidence="1 2">
    <name type="scientific">Leucothrix arctica</name>
    <dbReference type="NCBI Taxonomy" id="1481894"/>
    <lineage>
        <taxon>Bacteria</taxon>
        <taxon>Pseudomonadati</taxon>
        <taxon>Pseudomonadota</taxon>
        <taxon>Gammaproteobacteria</taxon>
        <taxon>Thiotrichales</taxon>
        <taxon>Thiotrichaceae</taxon>
        <taxon>Leucothrix</taxon>
    </lineage>
</organism>
<proteinExistence type="predicted"/>
<dbReference type="SUPFAM" id="SSF51658">
    <property type="entry name" value="Xylose isomerase-like"/>
    <property type="match status" value="1"/>
</dbReference>
<evidence type="ECO:0000313" key="2">
    <source>
        <dbReference type="Proteomes" id="UP000245506"/>
    </source>
</evidence>
<sequence length="254" mass="28201">MSISFQLYSARNFTPWDGVISTLAQVGYTQVEGAGDVYNEPQAFRLLMDTHGITMPSGHFGIADLEKDFSKVVETATILGIKKIVCPYLVEEDRPTDSVGWQAIADRLQVISEKVIAAGFSFAWHNHDFEFFACEDNGAIPMSILLNTVSEMEWEADIAWVVRGGQNPLNWIEKYGSRITVAHAKDIAAAGECVDEDGWADFMTGTMEWQEIGAALKQAGTSMFVVEHDNPNDLIRFTSRSYKNLSNMLESADV</sequence>
<comment type="caution">
    <text evidence="1">The sequence shown here is derived from an EMBL/GenBank/DDBJ whole genome shotgun (WGS) entry which is preliminary data.</text>
</comment>
<dbReference type="GO" id="GO:0016853">
    <property type="term" value="F:isomerase activity"/>
    <property type="evidence" value="ECO:0007669"/>
    <property type="project" value="UniProtKB-KW"/>
</dbReference>
<protein>
    <submittedName>
        <fullName evidence="1">Xylose isomerase</fullName>
    </submittedName>
</protein>
<dbReference type="PANTHER" id="PTHR12110:SF41">
    <property type="entry name" value="INOSOSE DEHYDRATASE"/>
    <property type="match status" value="1"/>
</dbReference>
<dbReference type="InterPro" id="IPR050312">
    <property type="entry name" value="IolE/XylAMocC-like"/>
</dbReference>
<dbReference type="RefSeq" id="WP_109823834.1">
    <property type="nucleotide sequence ID" value="NZ_QGKL01000035.1"/>
</dbReference>
<keyword evidence="2" id="KW-1185">Reference proteome</keyword>
<keyword evidence="1" id="KW-0413">Isomerase</keyword>
<dbReference type="Gene3D" id="3.20.20.150">
    <property type="entry name" value="Divalent-metal-dependent TIM barrel enzymes"/>
    <property type="match status" value="1"/>
</dbReference>
<dbReference type="InterPro" id="IPR036237">
    <property type="entry name" value="Xyl_isomerase-like_sf"/>
</dbReference>
<evidence type="ECO:0000313" key="1">
    <source>
        <dbReference type="EMBL" id="PWQ95222.1"/>
    </source>
</evidence>
<reference evidence="1 2" key="1">
    <citation type="submission" date="2018-05" db="EMBL/GenBank/DDBJ databases">
        <title>Leucothrix arctica sp. nov., isolated from Arctic seawater.</title>
        <authorList>
            <person name="Choi A."/>
            <person name="Baek K."/>
        </authorList>
    </citation>
    <scope>NUCLEOTIDE SEQUENCE [LARGE SCALE GENOMIC DNA]</scope>
    <source>
        <strain evidence="1 2">IMCC9719</strain>
    </source>
</reference>
<dbReference type="EMBL" id="QGKL01000035">
    <property type="protein sequence ID" value="PWQ95222.1"/>
    <property type="molecule type" value="Genomic_DNA"/>
</dbReference>
<dbReference type="Proteomes" id="UP000245506">
    <property type="component" value="Unassembled WGS sequence"/>
</dbReference>